<dbReference type="SUPFAM" id="SSF46689">
    <property type="entry name" value="Homeodomain-like"/>
    <property type="match status" value="1"/>
</dbReference>
<keyword evidence="1 2" id="KW-0238">DNA-binding</keyword>
<dbReference type="InterPro" id="IPR036271">
    <property type="entry name" value="Tet_transcr_reg_TetR-rel_C_sf"/>
</dbReference>
<gene>
    <name evidence="4" type="ORF">ACFQ5G_13785</name>
</gene>
<keyword evidence="5" id="KW-1185">Reference proteome</keyword>
<name>A0ABW4A7A5_9ACTN</name>
<evidence type="ECO:0000313" key="4">
    <source>
        <dbReference type="EMBL" id="MFD1366419.1"/>
    </source>
</evidence>
<dbReference type="InterPro" id="IPR001647">
    <property type="entry name" value="HTH_TetR"/>
</dbReference>
<dbReference type="Pfam" id="PF17940">
    <property type="entry name" value="TetR_C_31"/>
    <property type="match status" value="1"/>
</dbReference>
<feature type="domain" description="HTH tetR-type" evidence="3">
    <location>
        <begin position="2"/>
        <end position="62"/>
    </location>
</feature>
<feature type="DNA-binding region" description="H-T-H motif" evidence="2">
    <location>
        <begin position="25"/>
        <end position="44"/>
    </location>
</feature>
<dbReference type="Proteomes" id="UP001597183">
    <property type="component" value="Unassembled WGS sequence"/>
</dbReference>
<organism evidence="4 5">
    <name type="scientific">Actinoplanes sichuanensis</name>
    <dbReference type="NCBI Taxonomy" id="512349"/>
    <lineage>
        <taxon>Bacteria</taxon>
        <taxon>Bacillati</taxon>
        <taxon>Actinomycetota</taxon>
        <taxon>Actinomycetes</taxon>
        <taxon>Micromonosporales</taxon>
        <taxon>Micromonosporaceae</taxon>
        <taxon>Actinoplanes</taxon>
    </lineage>
</organism>
<dbReference type="SUPFAM" id="SSF48498">
    <property type="entry name" value="Tetracyclin repressor-like, C-terminal domain"/>
    <property type="match status" value="1"/>
</dbReference>
<comment type="caution">
    <text evidence="4">The sequence shown here is derived from an EMBL/GenBank/DDBJ whole genome shotgun (WGS) entry which is preliminary data.</text>
</comment>
<evidence type="ECO:0000259" key="3">
    <source>
        <dbReference type="PROSITE" id="PS50977"/>
    </source>
</evidence>
<protein>
    <submittedName>
        <fullName evidence="4">TetR/AcrR family transcriptional regulator</fullName>
    </submittedName>
</protein>
<dbReference type="EMBL" id="JBHTMK010000018">
    <property type="protein sequence ID" value="MFD1366419.1"/>
    <property type="molecule type" value="Genomic_DNA"/>
</dbReference>
<sequence length="190" mass="20437">MPSRQEDLLDAAIGVLGNQGVRALTHRAVDAAAGMPLGSAANYFKTRDALISAVVERFAERDRIAWRAIAGFVQPSDPGELATALTGYVLRALGPERPVTVARYGLFIEAALRPALQEHLAESAAELRRWATQWLRAIGSTQPDADCTAIMDYLDGLILHQLAFPGPPDTLAAAIDRTVRTLITVNRAAP</sequence>
<proteinExistence type="predicted"/>
<evidence type="ECO:0000256" key="1">
    <source>
        <dbReference type="ARBA" id="ARBA00023125"/>
    </source>
</evidence>
<dbReference type="InterPro" id="IPR041583">
    <property type="entry name" value="TetR_C_31"/>
</dbReference>
<dbReference type="PROSITE" id="PS50977">
    <property type="entry name" value="HTH_TETR_2"/>
    <property type="match status" value="1"/>
</dbReference>
<dbReference type="InterPro" id="IPR009057">
    <property type="entry name" value="Homeodomain-like_sf"/>
</dbReference>
<dbReference type="RefSeq" id="WP_317793179.1">
    <property type="nucleotide sequence ID" value="NZ_AP028461.1"/>
</dbReference>
<evidence type="ECO:0000313" key="5">
    <source>
        <dbReference type="Proteomes" id="UP001597183"/>
    </source>
</evidence>
<dbReference type="Gene3D" id="1.10.357.10">
    <property type="entry name" value="Tetracycline Repressor, domain 2"/>
    <property type="match status" value="1"/>
</dbReference>
<accession>A0ABW4A7A5</accession>
<reference evidence="5" key="1">
    <citation type="journal article" date="2019" name="Int. J. Syst. Evol. Microbiol.">
        <title>The Global Catalogue of Microorganisms (GCM) 10K type strain sequencing project: providing services to taxonomists for standard genome sequencing and annotation.</title>
        <authorList>
            <consortium name="The Broad Institute Genomics Platform"/>
            <consortium name="The Broad Institute Genome Sequencing Center for Infectious Disease"/>
            <person name="Wu L."/>
            <person name="Ma J."/>
        </authorList>
    </citation>
    <scope>NUCLEOTIDE SEQUENCE [LARGE SCALE GENOMIC DNA]</scope>
    <source>
        <strain evidence="5">CCM 7526</strain>
    </source>
</reference>
<evidence type="ECO:0000256" key="2">
    <source>
        <dbReference type="PROSITE-ProRule" id="PRU00335"/>
    </source>
</evidence>